<protein>
    <submittedName>
        <fullName evidence="13">O-acyltransferase</fullName>
    </submittedName>
</protein>
<comment type="caution">
    <text evidence="13">The sequence shown here is derived from an EMBL/GenBank/DDBJ whole genome shotgun (WGS) entry which is preliminary data.</text>
</comment>
<evidence type="ECO:0000256" key="4">
    <source>
        <dbReference type="ARBA" id="ARBA00005189"/>
    </source>
</evidence>
<dbReference type="SUPFAM" id="SSF52777">
    <property type="entry name" value="CoA-dependent acyltransferases"/>
    <property type="match status" value="1"/>
</dbReference>
<dbReference type="Proteomes" id="UP000237000">
    <property type="component" value="Unassembled WGS sequence"/>
</dbReference>
<comment type="subcellular location">
    <subcellularLocation>
        <location evidence="1">Cell membrane</location>
        <topology evidence="1">Single-pass membrane protein</topology>
    </subcellularLocation>
    <subcellularLocation>
        <location evidence="2">Endoplasmic reticulum membrane</location>
    </subcellularLocation>
</comment>
<organism evidence="13 14">
    <name type="scientific">Trema orientale</name>
    <name type="common">Charcoal tree</name>
    <name type="synonym">Celtis orientalis</name>
    <dbReference type="NCBI Taxonomy" id="63057"/>
    <lineage>
        <taxon>Eukaryota</taxon>
        <taxon>Viridiplantae</taxon>
        <taxon>Streptophyta</taxon>
        <taxon>Embryophyta</taxon>
        <taxon>Tracheophyta</taxon>
        <taxon>Spermatophyta</taxon>
        <taxon>Magnoliopsida</taxon>
        <taxon>eudicotyledons</taxon>
        <taxon>Gunneridae</taxon>
        <taxon>Pentapetalae</taxon>
        <taxon>rosids</taxon>
        <taxon>fabids</taxon>
        <taxon>Rosales</taxon>
        <taxon>Cannabaceae</taxon>
        <taxon>Trema</taxon>
    </lineage>
</organism>
<dbReference type="UniPathway" id="UPA00282"/>
<dbReference type="AlphaFoldDB" id="A0A2P5FTU3"/>
<dbReference type="InterPro" id="IPR004255">
    <property type="entry name" value="O-acyltransferase_WSD1_N"/>
</dbReference>
<dbReference type="GO" id="GO:0004144">
    <property type="term" value="F:diacylglycerol O-acyltransferase activity"/>
    <property type="evidence" value="ECO:0007669"/>
    <property type="project" value="UniProtKB-EC"/>
</dbReference>
<dbReference type="GO" id="GO:0005886">
    <property type="term" value="C:plasma membrane"/>
    <property type="evidence" value="ECO:0007669"/>
    <property type="project" value="UniProtKB-SubCell"/>
</dbReference>
<dbReference type="Pfam" id="PF03007">
    <property type="entry name" value="WS_DGAT_cat"/>
    <property type="match status" value="1"/>
</dbReference>
<reference evidence="14" key="1">
    <citation type="submission" date="2016-06" db="EMBL/GenBank/DDBJ databases">
        <title>Parallel loss of symbiosis genes in relatives of nitrogen-fixing non-legume Parasponia.</title>
        <authorList>
            <person name="Van Velzen R."/>
            <person name="Holmer R."/>
            <person name="Bu F."/>
            <person name="Rutten L."/>
            <person name="Van Zeijl A."/>
            <person name="Liu W."/>
            <person name="Santuari L."/>
            <person name="Cao Q."/>
            <person name="Sharma T."/>
            <person name="Shen D."/>
            <person name="Roswanjaya Y."/>
            <person name="Wardhani T."/>
            <person name="Kalhor M.S."/>
            <person name="Jansen J."/>
            <person name="Van den Hoogen J."/>
            <person name="Gungor B."/>
            <person name="Hartog M."/>
            <person name="Hontelez J."/>
            <person name="Verver J."/>
            <person name="Yang W.-C."/>
            <person name="Schijlen E."/>
            <person name="Repin R."/>
            <person name="Schilthuizen M."/>
            <person name="Schranz E."/>
            <person name="Heidstra R."/>
            <person name="Miyata K."/>
            <person name="Fedorova E."/>
            <person name="Kohlen W."/>
            <person name="Bisseling T."/>
            <person name="Smit S."/>
            <person name="Geurts R."/>
        </authorList>
    </citation>
    <scope>NUCLEOTIDE SEQUENCE [LARGE SCALE GENOMIC DNA]</scope>
    <source>
        <strain evidence="14">cv. RG33-2</strain>
    </source>
</reference>
<dbReference type="InParanoid" id="A0A2P5FTU3"/>
<evidence type="ECO:0000256" key="3">
    <source>
        <dbReference type="ARBA" id="ARBA00004771"/>
    </source>
</evidence>
<dbReference type="InterPro" id="IPR009721">
    <property type="entry name" value="O-acyltransferase_WSD1_C"/>
</dbReference>
<dbReference type="InterPro" id="IPR023213">
    <property type="entry name" value="CAT-like_dom_sf"/>
</dbReference>
<dbReference type="OrthoDB" id="619536at2759"/>
<comment type="catalytic activity">
    <reaction evidence="9">
        <text>a long chain fatty alcohol + a fatty acyl-CoA = a long-chain alcohol wax ester + CoA</text>
        <dbReference type="Rhea" id="RHEA:38443"/>
        <dbReference type="ChEBI" id="CHEBI:17135"/>
        <dbReference type="ChEBI" id="CHEBI:57287"/>
        <dbReference type="ChEBI" id="CHEBI:77636"/>
        <dbReference type="ChEBI" id="CHEBI:235323"/>
        <dbReference type="EC" id="2.3.1.75"/>
    </reaction>
</comment>
<comment type="pathway">
    <text evidence="4">Lipid metabolism.</text>
</comment>
<feature type="domain" description="O-acyltransferase WSD1-like N-terminal" evidence="11">
    <location>
        <begin position="47"/>
        <end position="263"/>
    </location>
</feature>
<evidence type="ECO:0000256" key="10">
    <source>
        <dbReference type="ARBA" id="ARBA00048109"/>
    </source>
</evidence>
<comment type="pathway">
    <text evidence="3">Glycerolipid metabolism; triacylglycerol biosynthesis.</text>
</comment>
<dbReference type="FunCoup" id="A0A2P5FTU3">
    <property type="interactions" value="6"/>
</dbReference>
<dbReference type="GO" id="GO:0019432">
    <property type="term" value="P:triglyceride biosynthetic process"/>
    <property type="evidence" value="ECO:0007669"/>
    <property type="project" value="UniProtKB-UniPathway"/>
</dbReference>
<evidence type="ECO:0000256" key="6">
    <source>
        <dbReference type="ARBA" id="ARBA00022824"/>
    </source>
</evidence>
<keyword evidence="7 13" id="KW-0012">Acyltransferase</keyword>
<keyword evidence="14" id="KW-1185">Reference proteome</keyword>
<dbReference type="InterPro" id="IPR045034">
    <property type="entry name" value="O-acyltransferase_WSD1-like"/>
</dbReference>
<evidence type="ECO:0000256" key="2">
    <source>
        <dbReference type="ARBA" id="ARBA00004586"/>
    </source>
</evidence>
<feature type="domain" description="O-acyltransferase WSD1 C-terminal" evidence="12">
    <location>
        <begin position="337"/>
        <end position="480"/>
    </location>
</feature>
<keyword evidence="5 13" id="KW-0808">Transferase</keyword>
<evidence type="ECO:0000313" key="14">
    <source>
        <dbReference type="Proteomes" id="UP000237000"/>
    </source>
</evidence>
<evidence type="ECO:0000256" key="9">
    <source>
        <dbReference type="ARBA" id="ARBA00047604"/>
    </source>
</evidence>
<comment type="similarity">
    <text evidence="8">In the N-terminal section; belongs to the long-chain O-acyltransferase family.</text>
</comment>
<gene>
    <name evidence="13" type="ORF">TorRG33x02_029440</name>
</gene>
<dbReference type="Gene3D" id="3.30.559.10">
    <property type="entry name" value="Chloramphenicol acetyltransferase-like domain"/>
    <property type="match status" value="1"/>
</dbReference>
<evidence type="ECO:0000313" key="13">
    <source>
        <dbReference type="EMBL" id="POO01190.1"/>
    </source>
</evidence>
<dbReference type="Pfam" id="PF06974">
    <property type="entry name" value="WS_DGAT_C"/>
    <property type="match status" value="1"/>
</dbReference>
<dbReference type="GO" id="GO:0005789">
    <property type="term" value="C:endoplasmic reticulum membrane"/>
    <property type="evidence" value="ECO:0007669"/>
    <property type="project" value="UniProtKB-SubCell"/>
</dbReference>
<evidence type="ECO:0000259" key="12">
    <source>
        <dbReference type="Pfam" id="PF06974"/>
    </source>
</evidence>
<dbReference type="PANTHER" id="PTHR31650">
    <property type="entry name" value="O-ACYLTRANSFERASE (WSD1-LIKE) FAMILY PROTEIN"/>
    <property type="match status" value="1"/>
</dbReference>
<name>A0A2P5FTU3_TREOI</name>
<evidence type="ECO:0000256" key="5">
    <source>
        <dbReference type="ARBA" id="ARBA00022679"/>
    </source>
</evidence>
<dbReference type="GO" id="GO:0047196">
    <property type="term" value="F:long-chain-alcohol O-fatty-acyltransferase activity"/>
    <property type="evidence" value="ECO:0007669"/>
    <property type="project" value="UniProtKB-EC"/>
</dbReference>
<comment type="catalytic activity">
    <reaction evidence="10">
        <text>an acyl-CoA + a 1,2-diacyl-sn-glycerol = a triacyl-sn-glycerol + CoA</text>
        <dbReference type="Rhea" id="RHEA:10868"/>
        <dbReference type="ChEBI" id="CHEBI:17815"/>
        <dbReference type="ChEBI" id="CHEBI:57287"/>
        <dbReference type="ChEBI" id="CHEBI:58342"/>
        <dbReference type="ChEBI" id="CHEBI:64615"/>
        <dbReference type="EC" id="2.3.1.20"/>
    </reaction>
</comment>
<evidence type="ECO:0000256" key="7">
    <source>
        <dbReference type="ARBA" id="ARBA00023315"/>
    </source>
</evidence>
<sequence>MATEEQYSSAVKLSPATRIFLSHKYNCYIIAIIGFKTSIDAEIVKEGLKQTLIKHSRFSSKLVLKDESKSRNEPRWIPMPVNLEDHVIVPDLDQKIDDPDRFVEDYISHMTTSPLDLSKPLWELHLLNLRTSDSESVGVFRFHHTVGDGSSLMSLLLACTRQTSNPKALPTLPTATARRVDPAAAASSPRFLPAVSSALSLARNTFVDVLLFVATILFLRDTNTPIKGQKGVESTTKRFVHRSISLHDVKLIKDAMNTTINDVLLGVTTAGLSRYLNRIYGAQNGKDDKETKKMGNYLPKGIRLRARIAVNLRPAQGIQVPTETMAKEDSISKTKLGNVVGFLHLPFTISLQEDPLDYIRGAKSTVDRKKNSYGSLFTYLFNKLLLKTLGTKAAVAARYRDASSTTINFSNMAGPLEEINLFGHPLAYLAATGYGNPYALAIQFVSYFNKMTIALAVDPNVIPDPHQLLDDLEESFKLIKNAVLKQGESV</sequence>
<dbReference type="PANTHER" id="PTHR31650:SF1">
    <property type="entry name" value="WAX ESTER SYNTHASE_DIACYLGLYCEROL ACYLTRANSFERASE 4-RELATED"/>
    <property type="match status" value="1"/>
</dbReference>
<evidence type="ECO:0000259" key="11">
    <source>
        <dbReference type="Pfam" id="PF03007"/>
    </source>
</evidence>
<accession>A0A2P5FTU3</accession>
<evidence type="ECO:0000256" key="8">
    <source>
        <dbReference type="ARBA" id="ARBA00024360"/>
    </source>
</evidence>
<keyword evidence="6" id="KW-0256">Endoplasmic reticulum</keyword>
<proteinExistence type="inferred from homology"/>
<evidence type="ECO:0000256" key="1">
    <source>
        <dbReference type="ARBA" id="ARBA00004162"/>
    </source>
</evidence>
<dbReference type="EMBL" id="JXTC01000009">
    <property type="protein sequence ID" value="POO01190.1"/>
    <property type="molecule type" value="Genomic_DNA"/>
</dbReference>